<evidence type="ECO:0000313" key="2">
    <source>
        <dbReference type="Proteomes" id="UP000613512"/>
    </source>
</evidence>
<name>A0A916RWC0_9BACI</name>
<proteinExistence type="predicted"/>
<organism evidence="1 2">
    <name type="scientific">Ornithinibacillus halotolerans</name>
    <dbReference type="NCBI Taxonomy" id="1274357"/>
    <lineage>
        <taxon>Bacteria</taxon>
        <taxon>Bacillati</taxon>
        <taxon>Bacillota</taxon>
        <taxon>Bacilli</taxon>
        <taxon>Bacillales</taxon>
        <taxon>Bacillaceae</taxon>
        <taxon>Ornithinibacillus</taxon>
    </lineage>
</organism>
<evidence type="ECO:0000313" key="1">
    <source>
        <dbReference type="EMBL" id="GGA73824.1"/>
    </source>
</evidence>
<accession>A0A916RWC0</accession>
<gene>
    <name evidence="1" type="ORF">GCM10008025_16900</name>
</gene>
<dbReference type="Proteomes" id="UP000613512">
    <property type="component" value="Unassembled WGS sequence"/>
</dbReference>
<reference evidence="1" key="1">
    <citation type="journal article" date="2014" name="Int. J. Syst. Evol. Microbiol.">
        <title>Complete genome sequence of Corynebacterium casei LMG S-19264T (=DSM 44701T), isolated from a smear-ripened cheese.</title>
        <authorList>
            <consortium name="US DOE Joint Genome Institute (JGI-PGF)"/>
            <person name="Walter F."/>
            <person name="Albersmeier A."/>
            <person name="Kalinowski J."/>
            <person name="Ruckert C."/>
        </authorList>
    </citation>
    <scope>NUCLEOTIDE SEQUENCE</scope>
    <source>
        <strain evidence="1">CGMCC 1.12408</strain>
    </source>
</reference>
<dbReference type="AlphaFoldDB" id="A0A916RWC0"/>
<reference evidence="1" key="2">
    <citation type="submission" date="2020-09" db="EMBL/GenBank/DDBJ databases">
        <authorList>
            <person name="Sun Q."/>
            <person name="Zhou Y."/>
        </authorList>
    </citation>
    <scope>NUCLEOTIDE SEQUENCE</scope>
    <source>
        <strain evidence="1">CGMCC 1.12408</strain>
    </source>
</reference>
<keyword evidence="2" id="KW-1185">Reference proteome</keyword>
<dbReference type="PROSITE" id="PS51257">
    <property type="entry name" value="PROKAR_LIPOPROTEIN"/>
    <property type="match status" value="1"/>
</dbReference>
<dbReference type="EMBL" id="BMEY01000007">
    <property type="protein sequence ID" value="GGA73824.1"/>
    <property type="molecule type" value="Genomic_DNA"/>
</dbReference>
<dbReference type="RefSeq" id="WP_188384251.1">
    <property type="nucleotide sequence ID" value="NZ_BMEY01000007.1"/>
</dbReference>
<sequence length="168" mass="20092">MRRKYVFTFLSFILLLMACTPEVEKETNKLLSSGVQYIGGQQNIINKLETLPIEYKNVRMIDLSLEEYKFVIIEPNFINNISKELVVQALQANYYLFFINVEDPRLIKEAFLHTGTIDDKKRDKIWAEQLYLEGNQLKSFIFSIEPNFDEELLEWLQYFDQYKVRNRE</sequence>
<comment type="caution">
    <text evidence="1">The sequence shown here is derived from an EMBL/GenBank/DDBJ whole genome shotgun (WGS) entry which is preliminary data.</text>
</comment>
<protein>
    <submittedName>
        <fullName evidence="1">Uncharacterized protein</fullName>
    </submittedName>
</protein>